<comment type="catalytic activity">
    <reaction evidence="1">
        <text>5-hydroxy-2-oxo-4-ureido-2,5-dihydro-1H-imidazole-5-carboxylate + H(+) = (S)-allantoin + CO2</text>
        <dbReference type="Rhea" id="RHEA:26301"/>
        <dbReference type="ChEBI" id="CHEBI:15378"/>
        <dbReference type="ChEBI" id="CHEBI:15678"/>
        <dbReference type="ChEBI" id="CHEBI:16526"/>
        <dbReference type="ChEBI" id="CHEBI:58639"/>
        <dbReference type="EC" id="4.1.1.97"/>
    </reaction>
</comment>
<keyword evidence="9" id="KW-1185">Reference proteome</keyword>
<evidence type="ECO:0000313" key="9">
    <source>
        <dbReference type="Proteomes" id="UP000005801"/>
    </source>
</evidence>
<dbReference type="InterPro" id="IPR018020">
    <property type="entry name" value="OHCU_decarboxylase"/>
</dbReference>
<evidence type="ECO:0000256" key="2">
    <source>
        <dbReference type="ARBA" id="ARBA00004754"/>
    </source>
</evidence>
<dbReference type="GO" id="GO:0051997">
    <property type="term" value="F:2-oxo-4-hydroxy-4-carboxy-5-ureidoimidazoline decarboxylase activity"/>
    <property type="evidence" value="ECO:0007669"/>
    <property type="project" value="UniProtKB-EC"/>
</dbReference>
<feature type="domain" description="Oxo-4-hydroxy-4-carboxy-5-ureidoimidazoline decarboxylase" evidence="7">
    <location>
        <begin position="15"/>
        <end position="170"/>
    </location>
</feature>
<accession>A6G7W2</accession>
<evidence type="ECO:0000313" key="8">
    <source>
        <dbReference type="EMBL" id="EDM78055.1"/>
    </source>
</evidence>
<dbReference type="InterPro" id="IPR036778">
    <property type="entry name" value="OHCU_decarboxylase_sf"/>
</dbReference>
<dbReference type="EC" id="4.1.1.97" evidence="3"/>
<dbReference type="NCBIfam" id="NF010372">
    <property type="entry name" value="PRK13798.1"/>
    <property type="match status" value="1"/>
</dbReference>
<evidence type="ECO:0000256" key="5">
    <source>
        <dbReference type="ARBA" id="ARBA00022793"/>
    </source>
</evidence>
<evidence type="ECO:0000256" key="1">
    <source>
        <dbReference type="ARBA" id="ARBA00001163"/>
    </source>
</evidence>
<evidence type="ECO:0000259" key="7">
    <source>
        <dbReference type="Pfam" id="PF09349"/>
    </source>
</evidence>
<dbReference type="AlphaFoldDB" id="A6G7W2"/>
<comment type="caution">
    <text evidence="8">The sequence shown here is derived from an EMBL/GenBank/DDBJ whole genome shotgun (WGS) entry which is preliminary data.</text>
</comment>
<keyword evidence="5" id="KW-0210">Decarboxylase</keyword>
<keyword evidence="4" id="KW-0659">Purine metabolism</keyword>
<dbReference type="PANTHER" id="PTHR43466:SF1">
    <property type="entry name" value="2-OXO-4-HYDROXY-4-CARBOXY-5-UREIDOIMIDAZOLINE DECARBOXYLASE-RELATED"/>
    <property type="match status" value="1"/>
</dbReference>
<evidence type="ECO:0000256" key="4">
    <source>
        <dbReference type="ARBA" id="ARBA00022631"/>
    </source>
</evidence>
<gene>
    <name evidence="8" type="ORF">PPSIR1_23599</name>
</gene>
<dbReference type="GO" id="GO:0006144">
    <property type="term" value="P:purine nucleobase metabolic process"/>
    <property type="evidence" value="ECO:0007669"/>
    <property type="project" value="UniProtKB-KW"/>
</dbReference>
<dbReference type="PANTHER" id="PTHR43466">
    <property type="entry name" value="2-OXO-4-HYDROXY-4-CARBOXY-5-UREIDOIMIDAZOLINE DECARBOXYLASE-RELATED"/>
    <property type="match status" value="1"/>
</dbReference>
<dbReference type="STRING" id="391625.PPSIR1_23599"/>
<dbReference type="EMBL" id="ABCS01000036">
    <property type="protein sequence ID" value="EDM78055.1"/>
    <property type="molecule type" value="Genomic_DNA"/>
</dbReference>
<dbReference type="eggNOG" id="COG3195">
    <property type="taxonomic scope" value="Bacteria"/>
</dbReference>
<organism evidence="8 9">
    <name type="scientific">Plesiocystis pacifica SIR-1</name>
    <dbReference type="NCBI Taxonomy" id="391625"/>
    <lineage>
        <taxon>Bacteria</taxon>
        <taxon>Pseudomonadati</taxon>
        <taxon>Myxococcota</taxon>
        <taxon>Polyangia</taxon>
        <taxon>Nannocystales</taxon>
        <taxon>Nannocystaceae</taxon>
        <taxon>Plesiocystis</taxon>
    </lineage>
</organism>
<dbReference type="Gene3D" id="1.10.3330.10">
    <property type="entry name" value="Oxo-4-hydroxy-4-carboxy-5-ureidoimidazoline decarboxylase"/>
    <property type="match status" value="1"/>
</dbReference>
<proteinExistence type="predicted"/>
<dbReference type="RefSeq" id="WP_006972807.1">
    <property type="nucleotide sequence ID" value="NZ_ABCS01000036.1"/>
</dbReference>
<sequence>MSDALSTAAAHLDGLPEAEVEAALTRCCGASRWVAAMLARRPFGDGPRLLDAAEQAWAALERADILEAFDHHPRIGANLDALRDKFRATANWSASEQSTVAAADEATLVRLRDGNLAYEARFGYIFIVCATGKSAAQMLTLLEQRLTHDPAQELAIAAAEQAKITRLRLEKLAP</sequence>
<keyword evidence="6" id="KW-0456">Lyase</keyword>
<dbReference type="NCBIfam" id="TIGR03180">
    <property type="entry name" value="UraD_2"/>
    <property type="match status" value="1"/>
</dbReference>
<evidence type="ECO:0000256" key="6">
    <source>
        <dbReference type="ARBA" id="ARBA00023239"/>
    </source>
</evidence>
<name>A6G7W2_9BACT</name>
<reference evidence="8 9" key="1">
    <citation type="submission" date="2007-06" db="EMBL/GenBank/DDBJ databases">
        <authorList>
            <person name="Shimkets L."/>
            <person name="Ferriera S."/>
            <person name="Johnson J."/>
            <person name="Kravitz S."/>
            <person name="Beeson K."/>
            <person name="Sutton G."/>
            <person name="Rogers Y.-H."/>
            <person name="Friedman R."/>
            <person name="Frazier M."/>
            <person name="Venter J.C."/>
        </authorList>
    </citation>
    <scope>NUCLEOTIDE SEQUENCE [LARGE SCALE GENOMIC DNA]</scope>
    <source>
        <strain evidence="8 9">SIR-1</strain>
    </source>
</reference>
<dbReference type="Pfam" id="PF09349">
    <property type="entry name" value="OHCU_decarbox"/>
    <property type="match status" value="1"/>
</dbReference>
<comment type="pathway">
    <text evidence="2">Purine metabolism; urate degradation; (S)-allantoin from urate: step 3/3.</text>
</comment>
<evidence type="ECO:0000256" key="3">
    <source>
        <dbReference type="ARBA" id="ARBA00012257"/>
    </source>
</evidence>
<dbReference type="GO" id="GO:0019628">
    <property type="term" value="P:urate catabolic process"/>
    <property type="evidence" value="ECO:0007669"/>
    <property type="project" value="TreeGrafter"/>
</dbReference>
<protein>
    <recommendedName>
        <fullName evidence="3">2-oxo-4-hydroxy-4-carboxy-5-ureidoimidazoline decarboxylase</fullName>
        <ecNumber evidence="3">4.1.1.97</ecNumber>
    </recommendedName>
</protein>
<dbReference type="InterPro" id="IPR017595">
    <property type="entry name" value="OHCU_decarboxylase-2"/>
</dbReference>
<dbReference type="OrthoDB" id="9787041at2"/>
<dbReference type="SUPFAM" id="SSF158694">
    <property type="entry name" value="UraD-Like"/>
    <property type="match status" value="1"/>
</dbReference>
<dbReference type="Proteomes" id="UP000005801">
    <property type="component" value="Unassembled WGS sequence"/>
</dbReference>